<dbReference type="Gene3D" id="1.25.40.10">
    <property type="entry name" value="Tetratricopeptide repeat domain"/>
    <property type="match status" value="1"/>
</dbReference>
<dbReference type="Pfam" id="PF03704">
    <property type="entry name" value="BTAD"/>
    <property type="match status" value="1"/>
</dbReference>
<dbReference type="SMART" id="SM00382">
    <property type="entry name" value="AAA"/>
    <property type="match status" value="1"/>
</dbReference>
<evidence type="ECO:0000313" key="8">
    <source>
        <dbReference type="Proteomes" id="UP001199469"/>
    </source>
</evidence>
<dbReference type="InterPro" id="IPR027417">
    <property type="entry name" value="P-loop_NTPase"/>
</dbReference>
<dbReference type="SMART" id="SM00862">
    <property type="entry name" value="Trans_reg_C"/>
    <property type="match status" value="1"/>
</dbReference>
<comment type="caution">
    <text evidence="7">The sequence shown here is derived from an EMBL/GenBank/DDBJ whole genome shotgun (WGS) entry which is preliminary data.</text>
</comment>
<name>A0ABS8P778_9PSEU</name>
<dbReference type="InterPro" id="IPR036388">
    <property type="entry name" value="WH-like_DNA-bd_sf"/>
</dbReference>
<dbReference type="RefSeq" id="WP_230733716.1">
    <property type="nucleotide sequence ID" value="NZ_JAJNDB010000002.1"/>
</dbReference>
<dbReference type="SUPFAM" id="SSF52540">
    <property type="entry name" value="P-loop containing nucleoside triphosphate hydrolases"/>
    <property type="match status" value="1"/>
</dbReference>
<dbReference type="PROSITE" id="PS51755">
    <property type="entry name" value="OMPR_PHOB"/>
    <property type="match status" value="1"/>
</dbReference>
<gene>
    <name evidence="7" type="ORF">LQ327_12090</name>
</gene>
<evidence type="ECO:0000256" key="2">
    <source>
        <dbReference type="ARBA" id="ARBA00023015"/>
    </source>
</evidence>
<dbReference type="InterPro" id="IPR041664">
    <property type="entry name" value="AAA_16"/>
</dbReference>
<keyword evidence="8" id="KW-1185">Reference proteome</keyword>
<evidence type="ECO:0000259" key="6">
    <source>
        <dbReference type="PROSITE" id="PS51755"/>
    </source>
</evidence>
<dbReference type="InterPro" id="IPR011990">
    <property type="entry name" value="TPR-like_helical_dom_sf"/>
</dbReference>
<reference evidence="7 8" key="1">
    <citation type="submission" date="2021-11" db="EMBL/GenBank/DDBJ databases">
        <title>Draft genome sequence of Actinomycetospora sp. SF1 isolated from the rhizosphere soil.</title>
        <authorList>
            <person name="Duangmal K."/>
            <person name="Chantavorakit T."/>
        </authorList>
    </citation>
    <scope>NUCLEOTIDE SEQUENCE [LARGE SCALE GENOMIC DNA]</scope>
    <source>
        <strain evidence="7 8">TBRC 5722</strain>
    </source>
</reference>
<dbReference type="PANTHER" id="PTHR35807">
    <property type="entry name" value="TRANSCRIPTIONAL REGULATOR REDD-RELATED"/>
    <property type="match status" value="1"/>
</dbReference>
<organism evidence="7 8">
    <name type="scientific">Actinomycetospora endophytica</name>
    <dbReference type="NCBI Taxonomy" id="2291215"/>
    <lineage>
        <taxon>Bacteria</taxon>
        <taxon>Bacillati</taxon>
        <taxon>Actinomycetota</taxon>
        <taxon>Actinomycetes</taxon>
        <taxon>Pseudonocardiales</taxon>
        <taxon>Pseudonocardiaceae</taxon>
        <taxon>Actinomycetospora</taxon>
    </lineage>
</organism>
<feature type="domain" description="OmpR/PhoB-type" evidence="6">
    <location>
        <begin position="1"/>
        <end position="98"/>
    </location>
</feature>
<evidence type="ECO:0000313" key="7">
    <source>
        <dbReference type="EMBL" id="MCD2194115.1"/>
    </source>
</evidence>
<dbReference type="SUPFAM" id="SSF48452">
    <property type="entry name" value="TPR-like"/>
    <property type="match status" value="1"/>
</dbReference>
<dbReference type="InterPro" id="IPR051677">
    <property type="entry name" value="AfsR-DnrI-RedD_regulator"/>
</dbReference>
<dbReference type="InterPro" id="IPR016032">
    <property type="entry name" value="Sig_transdc_resp-reg_C-effctor"/>
</dbReference>
<dbReference type="InterPro" id="IPR001867">
    <property type="entry name" value="OmpR/PhoB-type_DNA-bd"/>
</dbReference>
<dbReference type="SUPFAM" id="SSF46894">
    <property type="entry name" value="C-terminal effector domain of the bipartite response regulators"/>
    <property type="match status" value="1"/>
</dbReference>
<dbReference type="Pfam" id="PF00486">
    <property type="entry name" value="Trans_reg_C"/>
    <property type="match status" value="1"/>
</dbReference>
<keyword evidence="2" id="KW-0805">Transcription regulation</keyword>
<comment type="similarity">
    <text evidence="1">Belongs to the AfsR/DnrI/RedD regulatory family.</text>
</comment>
<keyword evidence="4" id="KW-0804">Transcription</keyword>
<dbReference type="Proteomes" id="UP001199469">
    <property type="component" value="Unassembled WGS sequence"/>
</dbReference>
<accession>A0ABS8P778</accession>
<protein>
    <submittedName>
        <fullName evidence="7">AAA family ATPase</fullName>
    </submittedName>
</protein>
<dbReference type="SMART" id="SM01043">
    <property type="entry name" value="BTAD"/>
    <property type="match status" value="1"/>
</dbReference>
<feature type="DNA-binding region" description="OmpR/PhoB-type" evidence="5">
    <location>
        <begin position="1"/>
        <end position="98"/>
    </location>
</feature>
<evidence type="ECO:0000256" key="5">
    <source>
        <dbReference type="PROSITE-ProRule" id="PRU01091"/>
    </source>
</evidence>
<dbReference type="PANTHER" id="PTHR35807:SF1">
    <property type="entry name" value="TRANSCRIPTIONAL REGULATOR REDD"/>
    <property type="match status" value="1"/>
</dbReference>
<sequence length="1050" mass="111425">MLSVRVLGEIRAVLDGRPLDLGSVQRRALLARLAVAAGEVVPTDRLVDDLWSGEPPPRALAGLQAHVSHLRRVLEPDRAPRTPATVLVSAAGGYALRVGDGLDTVRAAALLDRARTESPAAASATLREALDLFTGAPLADVADAGWARPEVERLTELRRTLVESRAAAELAEDPAHAAPAPVRAAAVVDLLAPAIRDEPWREEPVRLLALARYRTGRQAEALAAIAALRHRLADELGLDPSPGLAALERRILTHDPDLALPPHVRKDPFQTLDVRIPPLITTPEHPVVGRDAELDRLLAVADPHGPGRLVLVTGEAGAGKSTLADALRSALSGRGWQAVRGRCPEVDGAPPGWAWSEIAEALGGVTTTGADDPHRAFHAGRALVAALEAATRPLLVVLDDLHRGDEETWRLLRVVASAQVGGVLVLATFRPDEVGDDLVTTVAALTTVTAERLELDGLDAAAVRALVAGEGLEVDDEAAERIAARTGGNPLFVREVARFALTVGLDAARRTVPAGIRDVLSRRAAQLPAAAVSVLRRAAVLGRDVDVSVLVALEDGDEDRVLGACEAGVVTGLLTESGPDAVRFAHDLVRETLYDELPRLRRARVHAEALTVLERLRPADHAALARHALAAGPVAGVDRVLEHVERAARDARAEGAPRTAADLLTGALDLVPRTDPRRRLAIRCALATAHSHAGAGLPAVTHRTTALAEAAAVVGNGPLSDDGRAVLVDAATCVDGPVTFALAENADVDRPLVDTIERLLAEPIAAADRVRLLAVRAFAWHPREPARAVADAEAAVAALAEAGDDPDLRCLVLNARFWTLLRPDRWDDLDALGVELLDAAEAARSWGHRSVGHHARFLHACYREDFGAAGEHAARALAEAPDAQLASTLGWTTIFRALEALVAQRYDEAERIYTAVAASLAERGLANASALAMVGMIGVRHAQGRLAELVEPIAAEYRVRGALIAEPYTAALVAAGRPDEARRVWRPDLTISPDWWWLMWTALRAETAEALGDDEVLATCRRDLAPWEGHLAGAMSGTATLGRVRCAARS</sequence>
<dbReference type="InterPro" id="IPR003593">
    <property type="entry name" value="AAA+_ATPase"/>
</dbReference>
<evidence type="ECO:0000256" key="3">
    <source>
        <dbReference type="ARBA" id="ARBA00023125"/>
    </source>
</evidence>
<dbReference type="EMBL" id="JAJNDB010000002">
    <property type="protein sequence ID" value="MCD2194115.1"/>
    <property type="molecule type" value="Genomic_DNA"/>
</dbReference>
<keyword evidence="3 5" id="KW-0238">DNA-binding</keyword>
<proteinExistence type="inferred from homology"/>
<evidence type="ECO:0000256" key="4">
    <source>
        <dbReference type="ARBA" id="ARBA00023163"/>
    </source>
</evidence>
<evidence type="ECO:0000256" key="1">
    <source>
        <dbReference type="ARBA" id="ARBA00005820"/>
    </source>
</evidence>
<dbReference type="Pfam" id="PF13191">
    <property type="entry name" value="AAA_16"/>
    <property type="match status" value="1"/>
</dbReference>
<dbReference type="InterPro" id="IPR005158">
    <property type="entry name" value="BTAD"/>
</dbReference>
<dbReference type="Gene3D" id="3.40.50.300">
    <property type="entry name" value="P-loop containing nucleotide triphosphate hydrolases"/>
    <property type="match status" value="1"/>
</dbReference>
<dbReference type="Gene3D" id="1.10.10.10">
    <property type="entry name" value="Winged helix-like DNA-binding domain superfamily/Winged helix DNA-binding domain"/>
    <property type="match status" value="1"/>
</dbReference>